<evidence type="ECO:0000313" key="1">
    <source>
        <dbReference type="Proteomes" id="UP000887579"/>
    </source>
</evidence>
<name>A0AC34G3C5_9BILA</name>
<reference evidence="2" key="1">
    <citation type="submission" date="2022-11" db="UniProtKB">
        <authorList>
            <consortium name="WormBaseParasite"/>
        </authorList>
    </citation>
    <scope>IDENTIFICATION</scope>
</reference>
<organism evidence="1 2">
    <name type="scientific">Panagrolaimus sp. ES5</name>
    <dbReference type="NCBI Taxonomy" id="591445"/>
    <lineage>
        <taxon>Eukaryota</taxon>
        <taxon>Metazoa</taxon>
        <taxon>Ecdysozoa</taxon>
        <taxon>Nematoda</taxon>
        <taxon>Chromadorea</taxon>
        <taxon>Rhabditida</taxon>
        <taxon>Tylenchina</taxon>
        <taxon>Panagrolaimomorpha</taxon>
        <taxon>Panagrolaimoidea</taxon>
        <taxon>Panagrolaimidae</taxon>
        <taxon>Panagrolaimus</taxon>
    </lineage>
</organism>
<dbReference type="WBParaSite" id="ES5_v2.g24082.t1">
    <property type="protein sequence ID" value="ES5_v2.g24082.t1"/>
    <property type="gene ID" value="ES5_v2.g24082"/>
</dbReference>
<dbReference type="Proteomes" id="UP000887579">
    <property type="component" value="Unplaced"/>
</dbReference>
<sequence>MNSVILQASAFFTLKNRDEKNRDPKIPPDVLQIGKKEIEVIKKRQLLKNENNLPKLKSILIKPENQNKSETKFVTDKIKKFEGSKENQKVESPKSRTIVKVR</sequence>
<protein>
    <submittedName>
        <fullName evidence="2">Uncharacterized protein</fullName>
    </submittedName>
</protein>
<accession>A0AC34G3C5</accession>
<evidence type="ECO:0000313" key="2">
    <source>
        <dbReference type="WBParaSite" id="ES5_v2.g24082.t1"/>
    </source>
</evidence>
<proteinExistence type="predicted"/>